<dbReference type="EMBL" id="BAAAQD010000015">
    <property type="protein sequence ID" value="GAA1540019.1"/>
    <property type="molecule type" value="Genomic_DNA"/>
</dbReference>
<organism evidence="1 2">
    <name type="scientific">Dactylosporangium maewongense</name>
    <dbReference type="NCBI Taxonomy" id="634393"/>
    <lineage>
        <taxon>Bacteria</taxon>
        <taxon>Bacillati</taxon>
        <taxon>Actinomycetota</taxon>
        <taxon>Actinomycetes</taxon>
        <taxon>Micromonosporales</taxon>
        <taxon>Micromonosporaceae</taxon>
        <taxon>Dactylosporangium</taxon>
    </lineage>
</organism>
<proteinExistence type="predicted"/>
<accession>A0ABN2BHG4</accession>
<dbReference type="Proteomes" id="UP001501470">
    <property type="component" value="Unassembled WGS sequence"/>
</dbReference>
<sequence length="79" mass="8250">MTAPSTLPPAPLPSLDDAALRHVTQLLDELRGTVQVARCTGTAGRVDRIEDALAQARAVSATLRTALISARDQSATPSD</sequence>
<name>A0ABN2BHG4_9ACTN</name>
<evidence type="ECO:0000313" key="2">
    <source>
        <dbReference type="Proteomes" id="UP001501470"/>
    </source>
</evidence>
<protein>
    <submittedName>
        <fullName evidence="1">Uncharacterized protein</fullName>
    </submittedName>
</protein>
<gene>
    <name evidence="1" type="ORF">GCM10009827_069220</name>
</gene>
<evidence type="ECO:0000313" key="1">
    <source>
        <dbReference type="EMBL" id="GAA1540019.1"/>
    </source>
</evidence>
<dbReference type="RefSeq" id="WP_344506642.1">
    <property type="nucleotide sequence ID" value="NZ_BAAAQD010000015.1"/>
</dbReference>
<comment type="caution">
    <text evidence="1">The sequence shown here is derived from an EMBL/GenBank/DDBJ whole genome shotgun (WGS) entry which is preliminary data.</text>
</comment>
<reference evidence="1 2" key="1">
    <citation type="journal article" date="2019" name="Int. J. Syst. Evol. Microbiol.">
        <title>The Global Catalogue of Microorganisms (GCM) 10K type strain sequencing project: providing services to taxonomists for standard genome sequencing and annotation.</title>
        <authorList>
            <consortium name="The Broad Institute Genomics Platform"/>
            <consortium name="The Broad Institute Genome Sequencing Center for Infectious Disease"/>
            <person name="Wu L."/>
            <person name="Ma J."/>
        </authorList>
    </citation>
    <scope>NUCLEOTIDE SEQUENCE [LARGE SCALE GENOMIC DNA]</scope>
    <source>
        <strain evidence="1 2">JCM 15933</strain>
    </source>
</reference>
<keyword evidence="2" id="KW-1185">Reference proteome</keyword>